<evidence type="ECO:0000313" key="2">
    <source>
        <dbReference type="Proteomes" id="UP000236594"/>
    </source>
</evidence>
<name>A0A316X766_9FLAO</name>
<keyword evidence="2" id="KW-1185">Reference proteome</keyword>
<evidence type="ECO:0000313" key="1">
    <source>
        <dbReference type="EMBL" id="PWN69384.1"/>
    </source>
</evidence>
<protein>
    <submittedName>
        <fullName evidence="1">Uncharacterized protein</fullName>
    </submittedName>
</protein>
<dbReference type="PROSITE" id="PS51257">
    <property type="entry name" value="PROKAR_LIPOPROTEIN"/>
    <property type="match status" value="1"/>
</dbReference>
<accession>A0A316X766</accession>
<dbReference type="AlphaFoldDB" id="A0A316X766"/>
<dbReference type="Proteomes" id="UP000236594">
    <property type="component" value="Unassembled WGS sequence"/>
</dbReference>
<proteinExistence type="predicted"/>
<organism evidence="1 2">
    <name type="scientific">Chryseobacterium phosphatilyticum</name>
    <dbReference type="NCBI Taxonomy" id="475075"/>
    <lineage>
        <taxon>Bacteria</taxon>
        <taxon>Pseudomonadati</taxon>
        <taxon>Bacteroidota</taxon>
        <taxon>Flavobacteriia</taxon>
        <taxon>Flavobacteriales</taxon>
        <taxon>Weeksellaceae</taxon>
        <taxon>Chryseobacterium group</taxon>
        <taxon>Chryseobacterium</taxon>
    </lineage>
</organism>
<reference evidence="1 2" key="1">
    <citation type="submission" date="2018-04" db="EMBL/GenBank/DDBJ databases">
        <title>Draft Genome Sequence of Phosphate-Solubilizing Chryseobacterium sp. ISE14 that is a Biocontrol and Plant Growth-Promoting Rhizobacterium Isolated from Cucumber.</title>
        <authorList>
            <person name="Jeong J.-J."/>
            <person name="Sang M.K."/>
            <person name="Choi I.-G."/>
            <person name="Kim K.D."/>
        </authorList>
    </citation>
    <scope>NUCLEOTIDE SEQUENCE [LARGE SCALE GENOMIC DNA]</scope>
    <source>
        <strain evidence="1 2">ISE14</strain>
    </source>
</reference>
<comment type="caution">
    <text evidence="1">The sequence shown here is derived from an EMBL/GenBank/DDBJ whole genome shotgun (WGS) entry which is preliminary data.</text>
</comment>
<dbReference type="RefSeq" id="WP_109713133.1">
    <property type="nucleotide sequence ID" value="NZ_PPED02000003.1"/>
</dbReference>
<gene>
    <name evidence="1" type="ORF">C1631_015135</name>
</gene>
<dbReference type="EMBL" id="PPED02000003">
    <property type="protein sequence ID" value="PWN69384.1"/>
    <property type="molecule type" value="Genomic_DNA"/>
</dbReference>
<dbReference type="OrthoDB" id="7069376at2"/>
<sequence>MKKKITIALSLIFFQLAVISCKKEEKKPIETVINTPNDSVKTIKAAEEKIDYKDFTIYNVTVISSGQKDIFSDVFISVSDIYKDPMPIQEEVFKNQKNVSPDEVRYIELDSKHRRKMLDGLHLTESDSLYVYNYQFNKLQKIPLNKLKAVAYLDFYSMESEEADPGSYMVGFQVKAHQPQGINSQYENAVAYFGNKNPFVEGKMQAIEWKKTGADISKKYFTHSKLKPGNTFQAQYENLNYYLQDYVENEAVTERKLVVINEKNEKIFEKTISNAGMDAELAPLNGIDTDAANTIQWTGYLFKGKPPVFFGFIAPYAGCPSISFIDKTEKDFIINCDNRH</sequence>